<sequence>MNKIVTIISSIVESAFVECGYDSCYGNVTVSNRPDLCQYQCNGAMAAAKVYKKRPSEIASEVIEKLKASEIFSEVTIVNPGFINMNLKDEFISEYINKINSCHSYGVEITDNPKKIIIDYGGANISKPLHVGHLRTAIIGEALKRMGRFLGNEVIGDVHLGDWGLPMGMVISEIKSRNPNLPYFSHKELDEYSSKAPFTISDLEEIYPTASKKAKEDSVFMEEAKMATFYLQNGKKGYLALWRHILKISTEDLKKNYGKLNVEFDLWKGESDCHKYIDKLTSYLKEHNYAYESEGALIIDVAEPEDKKPIPPFILLKSDGAVLYSTTDLATIYERVMLYKPDLIMYVVDKRQSLHFEQVFRCAKKTGIAGEALNLQFIGYGTMNGKDGKPFKTRDGGTMRLEELIKQVQQKVKEKITMNNSDLDMDEIEDISRIVGLSSLKYGDLSNQISKDYIFDIDKFTSFEGKTGPYILYTIVRIKSILRKAAERKLPVSSSIGKPQSNTERDIMLKLSLFSDIVETSFEEKVTHKLCEYMFELSNLFNKFYQENKILTEQNLELQGSWLSLLSLIKGVLETCCSLLAIEVPERM</sequence>
<reference evidence="12 13" key="1">
    <citation type="submission" date="2018-01" db="EMBL/GenBank/DDBJ databases">
        <title>Genome Sequencing and Assembly of Anaerobacter polyendosporus strain CT4.</title>
        <authorList>
            <person name="Tachaapaikoon C."/>
            <person name="Sutheeworapong S."/>
            <person name="Jenjaroenpun P."/>
            <person name="Wongsurawat T."/>
            <person name="Nookeaw I."/>
            <person name="Cheawchanlertfa P."/>
            <person name="Kosugi A."/>
            <person name="Cheevadhanarak S."/>
            <person name="Ratanakhanokchai K."/>
        </authorList>
    </citation>
    <scope>NUCLEOTIDE SEQUENCE [LARGE SCALE GENOMIC DNA]</scope>
    <source>
        <strain evidence="12 13">CT4</strain>
    </source>
</reference>
<dbReference type="Gene3D" id="3.40.50.620">
    <property type="entry name" value="HUPs"/>
    <property type="match status" value="1"/>
</dbReference>
<dbReference type="Pfam" id="PF05746">
    <property type="entry name" value="DALR_1"/>
    <property type="match status" value="1"/>
</dbReference>
<evidence type="ECO:0000313" key="12">
    <source>
        <dbReference type="EMBL" id="QAA33653.1"/>
    </source>
</evidence>
<dbReference type="GO" id="GO:0005524">
    <property type="term" value="F:ATP binding"/>
    <property type="evidence" value="ECO:0007669"/>
    <property type="project" value="UniProtKB-UniRule"/>
</dbReference>
<name>A0A410DWM4_9CLOT</name>
<dbReference type="PRINTS" id="PR01038">
    <property type="entry name" value="TRNASYNTHARG"/>
</dbReference>
<organism evidence="12 13">
    <name type="scientific">Clostridium manihotivorum</name>
    <dbReference type="NCBI Taxonomy" id="2320868"/>
    <lineage>
        <taxon>Bacteria</taxon>
        <taxon>Bacillati</taxon>
        <taxon>Bacillota</taxon>
        <taxon>Clostridia</taxon>
        <taxon>Eubacteriales</taxon>
        <taxon>Clostridiaceae</taxon>
        <taxon>Clostridium</taxon>
    </lineage>
</organism>
<comment type="similarity">
    <text evidence="1 8 9">Belongs to the class-I aminoacyl-tRNA synthetase family.</text>
</comment>
<dbReference type="InterPro" id="IPR014729">
    <property type="entry name" value="Rossmann-like_a/b/a_fold"/>
</dbReference>
<evidence type="ECO:0000259" key="10">
    <source>
        <dbReference type="SMART" id="SM00836"/>
    </source>
</evidence>
<dbReference type="PANTHER" id="PTHR11956">
    <property type="entry name" value="ARGINYL-TRNA SYNTHETASE"/>
    <property type="match status" value="1"/>
</dbReference>
<comment type="subunit">
    <text evidence="8">Monomer.</text>
</comment>
<dbReference type="SUPFAM" id="SSF55190">
    <property type="entry name" value="Arginyl-tRNA synthetase (ArgRS), N-terminal 'additional' domain"/>
    <property type="match status" value="1"/>
</dbReference>
<evidence type="ECO:0000256" key="8">
    <source>
        <dbReference type="HAMAP-Rule" id="MF_00123"/>
    </source>
</evidence>
<evidence type="ECO:0000256" key="4">
    <source>
        <dbReference type="ARBA" id="ARBA00022840"/>
    </source>
</evidence>
<dbReference type="EC" id="6.1.1.19" evidence="8"/>
<dbReference type="AlphaFoldDB" id="A0A410DWM4"/>
<keyword evidence="2 8" id="KW-0436">Ligase</keyword>
<comment type="catalytic activity">
    <reaction evidence="7 8">
        <text>tRNA(Arg) + L-arginine + ATP = L-arginyl-tRNA(Arg) + AMP + diphosphate</text>
        <dbReference type="Rhea" id="RHEA:20301"/>
        <dbReference type="Rhea" id="RHEA-COMP:9658"/>
        <dbReference type="Rhea" id="RHEA-COMP:9673"/>
        <dbReference type="ChEBI" id="CHEBI:30616"/>
        <dbReference type="ChEBI" id="CHEBI:32682"/>
        <dbReference type="ChEBI" id="CHEBI:33019"/>
        <dbReference type="ChEBI" id="CHEBI:78442"/>
        <dbReference type="ChEBI" id="CHEBI:78513"/>
        <dbReference type="ChEBI" id="CHEBI:456215"/>
        <dbReference type="EC" id="6.1.1.19"/>
    </reaction>
</comment>
<keyword evidence="3 8" id="KW-0547">Nucleotide-binding</keyword>
<evidence type="ECO:0000256" key="9">
    <source>
        <dbReference type="RuleBase" id="RU363038"/>
    </source>
</evidence>
<dbReference type="InterPro" id="IPR005148">
    <property type="entry name" value="Arg-tRNA-synth_N"/>
</dbReference>
<gene>
    <name evidence="8" type="primary">argS</name>
    <name evidence="12" type="ORF">C1I91_19540</name>
</gene>
<dbReference type="GO" id="GO:0005737">
    <property type="term" value="C:cytoplasm"/>
    <property type="evidence" value="ECO:0007669"/>
    <property type="project" value="UniProtKB-SubCell"/>
</dbReference>
<dbReference type="InterPro" id="IPR009080">
    <property type="entry name" value="tRNAsynth_Ia_anticodon-bd"/>
</dbReference>
<dbReference type="HAMAP" id="MF_00123">
    <property type="entry name" value="Arg_tRNA_synth"/>
    <property type="match status" value="1"/>
</dbReference>
<keyword evidence="4 8" id="KW-0067">ATP-binding</keyword>
<evidence type="ECO:0000256" key="2">
    <source>
        <dbReference type="ARBA" id="ARBA00022598"/>
    </source>
</evidence>
<dbReference type="GO" id="GO:0006420">
    <property type="term" value="P:arginyl-tRNA aminoacylation"/>
    <property type="evidence" value="ECO:0007669"/>
    <property type="project" value="UniProtKB-UniRule"/>
</dbReference>
<evidence type="ECO:0000256" key="5">
    <source>
        <dbReference type="ARBA" id="ARBA00022917"/>
    </source>
</evidence>
<dbReference type="PANTHER" id="PTHR11956:SF5">
    <property type="entry name" value="ARGININE--TRNA LIGASE, CYTOPLASMIC"/>
    <property type="match status" value="1"/>
</dbReference>
<feature type="domain" description="DALR anticodon binding" evidence="10">
    <location>
        <begin position="471"/>
        <end position="588"/>
    </location>
</feature>
<dbReference type="Pfam" id="PF03485">
    <property type="entry name" value="Arg_tRNA_synt_N"/>
    <property type="match status" value="1"/>
</dbReference>
<evidence type="ECO:0000256" key="6">
    <source>
        <dbReference type="ARBA" id="ARBA00023146"/>
    </source>
</evidence>
<dbReference type="InterPro" id="IPR036695">
    <property type="entry name" value="Arg-tRNA-synth_N_sf"/>
</dbReference>
<feature type="domain" description="Arginyl tRNA synthetase N-terminal" evidence="11">
    <location>
        <begin position="2"/>
        <end position="87"/>
    </location>
</feature>
<dbReference type="SMART" id="SM00836">
    <property type="entry name" value="DALR_1"/>
    <property type="match status" value="1"/>
</dbReference>
<dbReference type="InterPro" id="IPR008909">
    <property type="entry name" value="DALR_anticod-bd"/>
</dbReference>
<keyword evidence="6 8" id="KW-0030">Aminoacyl-tRNA synthetase</keyword>
<dbReference type="InterPro" id="IPR035684">
    <property type="entry name" value="ArgRS_core"/>
</dbReference>
<dbReference type="Gene3D" id="1.10.730.10">
    <property type="entry name" value="Isoleucyl-tRNA Synthetase, Domain 1"/>
    <property type="match status" value="1"/>
</dbReference>
<dbReference type="EMBL" id="CP025746">
    <property type="protein sequence ID" value="QAA33653.1"/>
    <property type="molecule type" value="Genomic_DNA"/>
</dbReference>
<keyword evidence="5 8" id="KW-0648">Protein biosynthesis</keyword>
<evidence type="ECO:0000256" key="1">
    <source>
        <dbReference type="ARBA" id="ARBA00005594"/>
    </source>
</evidence>
<dbReference type="NCBIfam" id="TIGR00456">
    <property type="entry name" value="argS"/>
    <property type="match status" value="1"/>
</dbReference>
<dbReference type="OrthoDB" id="9805987at2"/>
<protein>
    <recommendedName>
        <fullName evidence="8">Arginine--tRNA ligase</fullName>
        <ecNumber evidence="8">6.1.1.19</ecNumber>
    </recommendedName>
    <alternativeName>
        <fullName evidence="8">Arginyl-tRNA synthetase</fullName>
        <shortName evidence="8">ArgRS</shortName>
    </alternativeName>
</protein>
<evidence type="ECO:0000259" key="11">
    <source>
        <dbReference type="SMART" id="SM01016"/>
    </source>
</evidence>
<dbReference type="Pfam" id="PF00750">
    <property type="entry name" value="tRNA-synt_1d"/>
    <property type="match status" value="1"/>
</dbReference>
<dbReference type="SUPFAM" id="SSF52374">
    <property type="entry name" value="Nucleotidylyl transferase"/>
    <property type="match status" value="1"/>
</dbReference>
<dbReference type="SUPFAM" id="SSF47323">
    <property type="entry name" value="Anticodon-binding domain of a subclass of class I aminoacyl-tRNA synthetases"/>
    <property type="match status" value="1"/>
</dbReference>
<dbReference type="Gene3D" id="3.30.1360.70">
    <property type="entry name" value="Arginyl tRNA synthetase N-terminal domain"/>
    <property type="match status" value="1"/>
</dbReference>
<dbReference type="RefSeq" id="WP_128214380.1">
    <property type="nucleotide sequence ID" value="NZ_CP025746.1"/>
</dbReference>
<keyword evidence="8" id="KW-0963">Cytoplasm</keyword>
<dbReference type="KEGG" id="cmah:C1I91_19540"/>
<accession>A0A410DWM4</accession>
<dbReference type="SMART" id="SM01016">
    <property type="entry name" value="Arg_tRNA_synt_N"/>
    <property type="match status" value="1"/>
</dbReference>
<dbReference type="GO" id="GO:0004814">
    <property type="term" value="F:arginine-tRNA ligase activity"/>
    <property type="evidence" value="ECO:0007669"/>
    <property type="project" value="UniProtKB-UniRule"/>
</dbReference>
<feature type="short sequence motif" description="'HIGH' region" evidence="8">
    <location>
        <begin position="123"/>
        <end position="133"/>
    </location>
</feature>
<evidence type="ECO:0000256" key="7">
    <source>
        <dbReference type="ARBA" id="ARBA00049339"/>
    </source>
</evidence>
<proteinExistence type="inferred from homology"/>
<dbReference type="InterPro" id="IPR001278">
    <property type="entry name" value="Arg-tRNA-ligase"/>
</dbReference>
<dbReference type="Proteomes" id="UP000286268">
    <property type="component" value="Chromosome"/>
</dbReference>
<keyword evidence="13" id="KW-1185">Reference proteome</keyword>
<evidence type="ECO:0000313" key="13">
    <source>
        <dbReference type="Proteomes" id="UP000286268"/>
    </source>
</evidence>
<comment type="subcellular location">
    <subcellularLocation>
        <location evidence="8">Cytoplasm</location>
    </subcellularLocation>
</comment>
<evidence type="ECO:0000256" key="3">
    <source>
        <dbReference type="ARBA" id="ARBA00022741"/>
    </source>
</evidence>